<keyword evidence="2" id="KW-1185">Reference proteome</keyword>
<organism evidence="1 2">
    <name type="scientific">Botryobasidium botryosum (strain FD-172 SS1)</name>
    <dbReference type="NCBI Taxonomy" id="930990"/>
    <lineage>
        <taxon>Eukaryota</taxon>
        <taxon>Fungi</taxon>
        <taxon>Dikarya</taxon>
        <taxon>Basidiomycota</taxon>
        <taxon>Agaricomycotina</taxon>
        <taxon>Agaricomycetes</taxon>
        <taxon>Cantharellales</taxon>
        <taxon>Botryobasidiaceae</taxon>
        <taxon>Botryobasidium</taxon>
    </lineage>
</organism>
<name>A0A067MAX0_BOTB1</name>
<reference evidence="2" key="1">
    <citation type="journal article" date="2014" name="Proc. Natl. Acad. Sci. U.S.A.">
        <title>Extensive sampling of basidiomycete genomes demonstrates inadequacy of the white-rot/brown-rot paradigm for wood decay fungi.</title>
        <authorList>
            <person name="Riley R."/>
            <person name="Salamov A.A."/>
            <person name="Brown D.W."/>
            <person name="Nagy L.G."/>
            <person name="Floudas D."/>
            <person name="Held B.W."/>
            <person name="Levasseur A."/>
            <person name="Lombard V."/>
            <person name="Morin E."/>
            <person name="Otillar R."/>
            <person name="Lindquist E.A."/>
            <person name="Sun H."/>
            <person name="LaButti K.M."/>
            <person name="Schmutz J."/>
            <person name="Jabbour D."/>
            <person name="Luo H."/>
            <person name="Baker S.E."/>
            <person name="Pisabarro A.G."/>
            <person name="Walton J.D."/>
            <person name="Blanchette R.A."/>
            <person name="Henrissat B."/>
            <person name="Martin F."/>
            <person name="Cullen D."/>
            <person name="Hibbett D.S."/>
            <person name="Grigoriev I.V."/>
        </authorList>
    </citation>
    <scope>NUCLEOTIDE SEQUENCE [LARGE SCALE GENOMIC DNA]</scope>
    <source>
        <strain evidence="2">FD-172 SS1</strain>
    </source>
</reference>
<sequence length="245" mass="27436">MHLRAKYPPPPLRKLRRNAIDDLRCHTQRARADVEDTLSLEINGFRFAKHTSAESEFLDGDTLTHHGALLRGDGGVLERAHWGEARAFLQPHHHMCEIGITIYEGKGVGVPRLAVDLAHPSVNKEEAPIPPELRRSDVYNALRVRCQYGQRTHAPVFEEGACDLWRLIGAPGVHYDPPTVGDYRTVSLNGLVPAHAVHPDGDVHLFNICYNENPKWFLPQRTGGHCHGYLFRVRGFVPMIGAADC</sequence>
<evidence type="ECO:0000313" key="2">
    <source>
        <dbReference type="Proteomes" id="UP000027195"/>
    </source>
</evidence>
<dbReference type="AlphaFoldDB" id="A0A067MAX0"/>
<dbReference type="HOGENOM" id="CLU_042688_1_1_1"/>
<dbReference type="EMBL" id="KL198086">
    <property type="protein sequence ID" value="KDQ08751.1"/>
    <property type="molecule type" value="Genomic_DNA"/>
</dbReference>
<evidence type="ECO:0000313" key="1">
    <source>
        <dbReference type="EMBL" id="KDQ08751.1"/>
    </source>
</evidence>
<dbReference type="InParanoid" id="A0A067MAX0"/>
<proteinExistence type="predicted"/>
<gene>
    <name evidence="1" type="ORF">BOTBODRAFT_48004</name>
</gene>
<protein>
    <submittedName>
        <fullName evidence="1">Uncharacterized protein</fullName>
    </submittedName>
</protein>
<dbReference type="Proteomes" id="UP000027195">
    <property type="component" value="Unassembled WGS sequence"/>
</dbReference>
<accession>A0A067MAX0</accession>